<evidence type="ECO:0000313" key="2">
    <source>
        <dbReference type="Proteomes" id="UP000199152"/>
    </source>
</evidence>
<evidence type="ECO:0000313" key="1">
    <source>
        <dbReference type="EMBL" id="SFL71519.1"/>
    </source>
</evidence>
<dbReference type="AlphaFoldDB" id="A0A1I4JY65"/>
<dbReference type="OrthoDB" id="3373444at2"/>
<organism evidence="1 2">
    <name type="scientific">Geodermatophilus ruber</name>
    <dbReference type="NCBI Taxonomy" id="504800"/>
    <lineage>
        <taxon>Bacteria</taxon>
        <taxon>Bacillati</taxon>
        <taxon>Actinomycetota</taxon>
        <taxon>Actinomycetes</taxon>
        <taxon>Geodermatophilales</taxon>
        <taxon>Geodermatophilaceae</taxon>
        <taxon>Geodermatophilus</taxon>
    </lineage>
</organism>
<proteinExistence type="predicted"/>
<reference evidence="1 2" key="1">
    <citation type="submission" date="2016-10" db="EMBL/GenBank/DDBJ databases">
        <authorList>
            <person name="de Groot N.N."/>
        </authorList>
    </citation>
    <scope>NUCLEOTIDE SEQUENCE [LARGE SCALE GENOMIC DNA]</scope>
    <source>
        <strain evidence="1 2">DSM 45317</strain>
    </source>
</reference>
<keyword evidence="2" id="KW-1185">Reference proteome</keyword>
<accession>A0A1I4JY65</accession>
<dbReference type="RefSeq" id="WP_143087237.1">
    <property type="nucleotide sequence ID" value="NZ_FOSW01000016.1"/>
</dbReference>
<name>A0A1I4JY65_9ACTN</name>
<dbReference type="InParanoid" id="A0A1I4JY65"/>
<dbReference type="Proteomes" id="UP000199152">
    <property type="component" value="Unassembled WGS sequence"/>
</dbReference>
<protein>
    <submittedName>
        <fullName evidence="1">Uncharacterized protein</fullName>
    </submittedName>
</protein>
<gene>
    <name evidence="1" type="ORF">SAMN04488085_11618</name>
</gene>
<dbReference type="EMBL" id="FOSW01000016">
    <property type="protein sequence ID" value="SFL71519.1"/>
    <property type="molecule type" value="Genomic_DNA"/>
</dbReference>
<sequence length="264" mass="29097">MSLKAALETPLASVACSPVVRFWQVDFYPMEAHTAVIEAHPRWVLTPVKRLAKCGTAVTRAYSQALRTGPPVEAKTSWGRFVFTPDAPPFAPSRVPALGSLGMGEIHEVQPPPLSLLDAPDYDRRLGLLTFLHEHLLRLAAALDWYTQPFEQARLAVLASDLRYVLRSPMKASPDRRHRAGVTMEVDGNGDAWLELAVLTQAGDVVHTSPPLMTHESERGFNAVRRTIHWSSRTTVTVDAWPLDDPFGPEGGGKYMAEVRGDVS</sequence>